<feature type="transmembrane region" description="Helical" evidence="6">
    <location>
        <begin position="213"/>
        <end position="232"/>
    </location>
</feature>
<sequence>MTNTKTGTCAVPARHSLALLTSAGVAVLYMLRINMSVAIVAMAHTPTPTSGNSNTTTHAHTTAYCVSYNQENQTILMEETLKGKKTAGADNSTLPEDYLTEEDPLTNKIPGGRLAELYGTKRVFGGAILIGGVLTLFTPLAARAHYVVLILLRAAIGLAHGVVYPSLNTMVARWIPPLERPRFMSFTYMSNTLGTIITMPLCGMIIAEVGWPAVFYVTGGVSLVWVVVWALFMHDSPDQHPKISLEERSYILHAIQDGTTHNKPSRTPWRSILTSVPLWATHVAHIGSMFGFNLLLTQLPTYMSSILGFSIKTNGLLSAIPFVTQFLGSILSGMWVTWLLTHKYMTVFTSRRIFSTISLVLPGIVLVIVGYVGCDITLAVALFPVSTAFSGAICSGHLANHLDLAPNFAGTILGVSNTLAYMVSICVPVIVGAMTPHQNLKEWQAVFWLTAVMYVSSWMVFTVFGSTEIQPWNYSTVVEQQQQQPTGKETKFLKPEKNPQVVASDSQAEA</sequence>
<evidence type="ECO:0000256" key="2">
    <source>
        <dbReference type="ARBA" id="ARBA00022692"/>
    </source>
</evidence>
<evidence type="ECO:0000256" key="6">
    <source>
        <dbReference type="SAM" id="Phobius"/>
    </source>
</evidence>
<feature type="domain" description="Major facilitator superfamily (MFS) profile" evidence="7">
    <location>
        <begin position="22"/>
        <end position="468"/>
    </location>
</feature>
<comment type="subcellular location">
    <subcellularLocation>
        <location evidence="1">Membrane</location>
        <topology evidence="1">Multi-pass membrane protein</topology>
    </subcellularLocation>
</comment>
<dbReference type="InterPro" id="IPR020846">
    <property type="entry name" value="MFS_dom"/>
</dbReference>
<dbReference type="GO" id="GO:0022857">
    <property type="term" value="F:transmembrane transporter activity"/>
    <property type="evidence" value="ECO:0007669"/>
    <property type="project" value="InterPro"/>
</dbReference>
<evidence type="ECO:0000256" key="3">
    <source>
        <dbReference type="ARBA" id="ARBA00022989"/>
    </source>
</evidence>
<dbReference type="PANTHER" id="PTHR11662">
    <property type="entry name" value="SOLUTE CARRIER FAMILY 17"/>
    <property type="match status" value="1"/>
</dbReference>
<keyword evidence="9" id="KW-1185">Reference proteome</keyword>
<dbReference type="EMBL" id="JAHLQT010031136">
    <property type="protein sequence ID" value="KAG7160652.1"/>
    <property type="molecule type" value="Genomic_DNA"/>
</dbReference>
<dbReference type="PANTHER" id="PTHR11662:SF399">
    <property type="entry name" value="FI19708P1-RELATED"/>
    <property type="match status" value="1"/>
</dbReference>
<gene>
    <name evidence="8" type="primary">Slc17A5-L5</name>
    <name evidence="8" type="ORF">Hamer_G021310</name>
</gene>
<comment type="caution">
    <text evidence="8">The sequence shown here is derived from an EMBL/GenBank/DDBJ whole genome shotgun (WGS) entry which is preliminary data.</text>
</comment>
<dbReference type="Gene3D" id="1.20.1250.20">
    <property type="entry name" value="MFS general substrate transporter like domains"/>
    <property type="match status" value="2"/>
</dbReference>
<reference evidence="8" key="1">
    <citation type="journal article" date="2021" name="Sci. Adv.">
        <title>The American lobster genome reveals insights on longevity, neural, and immune adaptations.</title>
        <authorList>
            <person name="Polinski J.M."/>
            <person name="Zimin A.V."/>
            <person name="Clark K.F."/>
            <person name="Kohn A.B."/>
            <person name="Sadowski N."/>
            <person name="Timp W."/>
            <person name="Ptitsyn A."/>
            <person name="Khanna P."/>
            <person name="Romanova D.Y."/>
            <person name="Williams P."/>
            <person name="Greenwood S.J."/>
            <person name="Moroz L.L."/>
            <person name="Walt D.R."/>
            <person name="Bodnar A.G."/>
        </authorList>
    </citation>
    <scope>NUCLEOTIDE SEQUENCE</scope>
    <source>
        <strain evidence="8">GMGI-L3</strain>
    </source>
</reference>
<dbReference type="InterPro" id="IPR050382">
    <property type="entry name" value="MFS_Na/Anion_cotransporter"/>
</dbReference>
<dbReference type="InterPro" id="IPR036259">
    <property type="entry name" value="MFS_trans_sf"/>
</dbReference>
<organism evidence="8 9">
    <name type="scientific">Homarus americanus</name>
    <name type="common">American lobster</name>
    <dbReference type="NCBI Taxonomy" id="6706"/>
    <lineage>
        <taxon>Eukaryota</taxon>
        <taxon>Metazoa</taxon>
        <taxon>Ecdysozoa</taxon>
        <taxon>Arthropoda</taxon>
        <taxon>Crustacea</taxon>
        <taxon>Multicrustacea</taxon>
        <taxon>Malacostraca</taxon>
        <taxon>Eumalacostraca</taxon>
        <taxon>Eucarida</taxon>
        <taxon>Decapoda</taxon>
        <taxon>Pleocyemata</taxon>
        <taxon>Astacidea</taxon>
        <taxon>Nephropoidea</taxon>
        <taxon>Nephropidae</taxon>
        <taxon>Homarus</taxon>
    </lineage>
</organism>
<feature type="transmembrane region" description="Helical" evidence="6">
    <location>
        <begin position="316"/>
        <end position="341"/>
    </location>
</feature>
<dbReference type="InterPro" id="IPR011701">
    <property type="entry name" value="MFS"/>
</dbReference>
<feature type="transmembrane region" description="Helical" evidence="6">
    <location>
        <begin position="378"/>
        <end position="399"/>
    </location>
</feature>
<evidence type="ECO:0000256" key="5">
    <source>
        <dbReference type="SAM" id="MobiDB-lite"/>
    </source>
</evidence>
<feature type="transmembrane region" description="Helical" evidence="6">
    <location>
        <begin position="123"/>
        <end position="140"/>
    </location>
</feature>
<dbReference type="Pfam" id="PF07690">
    <property type="entry name" value="MFS_1"/>
    <property type="match status" value="1"/>
</dbReference>
<evidence type="ECO:0000313" key="8">
    <source>
        <dbReference type="EMBL" id="KAG7160652.1"/>
    </source>
</evidence>
<evidence type="ECO:0000313" key="9">
    <source>
        <dbReference type="Proteomes" id="UP000747542"/>
    </source>
</evidence>
<dbReference type="SUPFAM" id="SSF103473">
    <property type="entry name" value="MFS general substrate transporter"/>
    <property type="match status" value="1"/>
</dbReference>
<feature type="transmembrane region" description="Helical" evidence="6">
    <location>
        <begin position="272"/>
        <end position="296"/>
    </location>
</feature>
<dbReference type="AlphaFoldDB" id="A0A8J5JLT3"/>
<name>A0A8J5JLT3_HOMAM</name>
<feature type="transmembrane region" description="Helical" evidence="6">
    <location>
        <begin position="411"/>
        <end position="433"/>
    </location>
</feature>
<feature type="compositionally biased region" description="Polar residues" evidence="5">
    <location>
        <begin position="501"/>
        <end position="510"/>
    </location>
</feature>
<feature type="transmembrane region" description="Helical" evidence="6">
    <location>
        <begin position="445"/>
        <end position="464"/>
    </location>
</feature>
<evidence type="ECO:0000256" key="4">
    <source>
        <dbReference type="ARBA" id="ARBA00023136"/>
    </source>
</evidence>
<feature type="transmembrane region" description="Helical" evidence="6">
    <location>
        <begin position="146"/>
        <end position="167"/>
    </location>
</feature>
<accession>A0A8J5JLT3</accession>
<protein>
    <submittedName>
        <fullName evidence="8">Sialin-like 5</fullName>
    </submittedName>
</protein>
<proteinExistence type="predicted"/>
<dbReference type="PROSITE" id="PS50850">
    <property type="entry name" value="MFS"/>
    <property type="match status" value="1"/>
</dbReference>
<feature type="transmembrane region" description="Helical" evidence="6">
    <location>
        <begin position="188"/>
        <end position="207"/>
    </location>
</feature>
<dbReference type="GO" id="GO:0016020">
    <property type="term" value="C:membrane"/>
    <property type="evidence" value="ECO:0007669"/>
    <property type="project" value="UniProtKB-SubCell"/>
</dbReference>
<keyword evidence="3 6" id="KW-1133">Transmembrane helix</keyword>
<evidence type="ECO:0000256" key="1">
    <source>
        <dbReference type="ARBA" id="ARBA00004141"/>
    </source>
</evidence>
<dbReference type="CDD" id="cd17318">
    <property type="entry name" value="MFS_SLC17"/>
    <property type="match status" value="1"/>
</dbReference>
<feature type="region of interest" description="Disordered" evidence="5">
    <location>
        <begin position="483"/>
        <end position="510"/>
    </location>
</feature>
<feature type="transmembrane region" description="Helical" evidence="6">
    <location>
        <begin position="353"/>
        <end position="372"/>
    </location>
</feature>
<dbReference type="FunFam" id="1.20.1250.20:FF:000532">
    <property type="entry name" value="SLC (SoLute Carrier) homolog"/>
    <property type="match status" value="1"/>
</dbReference>
<keyword evidence="2 6" id="KW-0812">Transmembrane</keyword>
<evidence type="ECO:0000259" key="7">
    <source>
        <dbReference type="PROSITE" id="PS50850"/>
    </source>
</evidence>
<keyword evidence="4 6" id="KW-0472">Membrane</keyword>
<dbReference type="Proteomes" id="UP000747542">
    <property type="component" value="Unassembled WGS sequence"/>
</dbReference>
<dbReference type="GO" id="GO:0006820">
    <property type="term" value="P:monoatomic anion transport"/>
    <property type="evidence" value="ECO:0007669"/>
    <property type="project" value="TreeGrafter"/>
</dbReference>
<feature type="compositionally biased region" description="Basic and acidic residues" evidence="5">
    <location>
        <begin position="488"/>
        <end position="497"/>
    </location>
</feature>